<dbReference type="Proteomes" id="UP000053201">
    <property type="component" value="Unassembled WGS sequence"/>
</dbReference>
<evidence type="ECO:0000313" key="9">
    <source>
        <dbReference type="Proteomes" id="UP000053201"/>
    </source>
</evidence>
<keyword evidence="9" id="KW-1185">Reference proteome</keyword>
<dbReference type="GO" id="GO:0031519">
    <property type="term" value="C:PcG protein complex"/>
    <property type="evidence" value="ECO:0007669"/>
    <property type="project" value="TreeGrafter"/>
</dbReference>
<feature type="compositionally biased region" description="Low complexity" evidence="6">
    <location>
        <begin position="53"/>
        <end position="63"/>
    </location>
</feature>
<dbReference type="PROSITE" id="PS50157">
    <property type="entry name" value="ZINC_FINGER_C2H2_2"/>
    <property type="match status" value="3"/>
</dbReference>
<sequence>MPSLEVLSPQPPHFAPHKHHTFDMQGVYPFAHAHGPQTFGQDHQPYHQHHQQHQQQHQQQPYQQHHLLPLQPLLLPNSQAYPTPAYQYDGSRSSSILSTAQTHSVSITPSSLLPQSPFDPFAPYAEPYIPIQEMEYVNTFAPKPDVLSPNEPNFNYSINQDGRPEYHVPHYETLPPRPMHTPTAPTLYENATVYPTATASREAINIGPPETAGLLDFNEFGGEMAGIRPEPIMSDNVSIAWPISAVENGVSALSLSRSHSPDLIVSHPGLMDEQSGHPSQNPNMTISTEEILAREDVEEIEKDIPGWLLEDTREVSVITTISEPESPAPSIPTAPSAPVYPCPITNCTKVFARPQNLRAHAKTHCSVKPHKCTYCELSFRRNHDLKRHMRLHNNERPYICPNCSKGFARSDALKRHVGNDAAGCHVPNGKGGAKPKQGSKADNREEESSEHQAQQIPAENSQQPPSPPPPAPALAPAPVPPSAPAHGESDIMSTNLSLPHDLLCNYPSDNEPYSPPEDLTSFYSKTYINSWPIPYHAMHQSEEEMRYERNGRGWGRVGRRPNSYM</sequence>
<dbReference type="eggNOG" id="KOG1721">
    <property type="taxonomic scope" value="Eukaryota"/>
</dbReference>
<dbReference type="GO" id="GO:0000785">
    <property type="term" value="C:chromatin"/>
    <property type="evidence" value="ECO:0007669"/>
    <property type="project" value="TreeGrafter"/>
</dbReference>
<evidence type="ECO:0000256" key="1">
    <source>
        <dbReference type="ARBA" id="ARBA00022723"/>
    </source>
</evidence>
<feature type="compositionally biased region" description="Pro residues" evidence="6">
    <location>
        <begin position="464"/>
        <end position="483"/>
    </location>
</feature>
<evidence type="ECO:0000259" key="7">
    <source>
        <dbReference type="PROSITE" id="PS50157"/>
    </source>
</evidence>
<feature type="domain" description="C2H2-type" evidence="7">
    <location>
        <begin position="340"/>
        <end position="369"/>
    </location>
</feature>
<dbReference type="SMART" id="SM00355">
    <property type="entry name" value="ZnF_C2H2"/>
    <property type="match status" value="3"/>
</dbReference>
<reference evidence="8 9" key="1">
    <citation type="submission" date="2009-08" db="EMBL/GenBank/DDBJ databases">
        <title>The Genome Sequence of Spizellomyces punctatus strain DAOM BR117.</title>
        <authorList>
            <consortium name="The Broad Institute Genome Sequencing Platform"/>
            <person name="Russ C."/>
            <person name="Cuomo C."/>
            <person name="Shea T."/>
            <person name="Young S.K."/>
            <person name="Zeng Q."/>
            <person name="Koehrsen M."/>
            <person name="Haas B."/>
            <person name="Borodovsky M."/>
            <person name="Guigo R."/>
            <person name="Alvarado L."/>
            <person name="Berlin A."/>
            <person name="Bochicchio J."/>
            <person name="Borenstein D."/>
            <person name="Chapman S."/>
            <person name="Chen Z."/>
            <person name="Engels R."/>
            <person name="Freedman E."/>
            <person name="Gellesch M."/>
            <person name="Goldberg J."/>
            <person name="Griggs A."/>
            <person name="Gujja S."/>
            <person name="Heiman D."/>
            <person name="Hepburn T."/>
            <person name="Howarth C."/>
            <person name="Jen D."/>
            <person name="Larson L."/>
            <person name="Lewis B."/>
            <person name="Mehta T."/>
            <person name="Park D."/>
            <person name="Pearson M."/>
            <person name="Roberts A."/>
            <person name="Saif S."/>
            <person name="Shenoy N."/>
            <person name="Sisk P."/>
            <person name="Stolte C."/>
            <person name="Sykes S."/>
            <person name="Thomson T."/>
            <person name="Walk T."/>
            <person name="White J."/>
            <person name="Yandava C."/>
            <person name="Burger G."/>
            <person name="Gray M.W."/>
            <person name="Holland P.W.H."/>
            <person name="King N."/>
            <person name="Lang F.B.F."/>
            <person name="Roger A.J."/>
            <person name="Ruiz-Trillo I."/>
            <person name="Lander E."/>
            <person name="Nusbaum C."/>
        </authorList>
    </citation>
    <scope>NUCLEOTIDE SEQUENCE [LARGE SCALE GENOMIC DNA]</scope>
    <source>
        <strain evidence="8 9">DAOM BR117</strain>
    </source>
</reference>
<dbReference type="GO" id="GO:0008270">
    <property type="term" value="F:zinc ion binding"/>
    <property type="evidence" value="ECO:0007669"/>
    <property type="project" value="UniProtKB-KW"/>
</dbReference>
<dbReference type="PANTHER" id="PTHR14003">
    <property type="entry name" value="TRANSCRIPTIONAL REPRESSOR PROTEIN YY"/>
    <property type="match status" value="1"/>
</dbReference>
<dbReference type="RefSeq" id="XP_016605593.1">
    <property type="nucleotide sequence ID" value="XM_016757600.1"/>
</dbReference>
<evidence type="ECO:0000313" key="8">
    <source>
        <dbReference type="EMBL" id="KNC97553.1"/>
    </source>
</evidence>
<dbReference type="InParanoid" id="A0A0L0HA56"/>
<dbReference type="AlphaFoldDB" id="A0A0L0HA56"/>
<evidence type="ECO:0000256" key="4">
    <source>
        <dbReference type="ARBA" id="ARBA00022833"/>
    </source>
</evidence>
<keyword evidence="1" id="KW-0479">Metal-binding</keyword>
<name>A0A0L0HA56_SPIPD</name>
<dbReference type="GeneID" id="27692559"/>
<accession>A0A0L0HA56</accession>
<dbReference type="FunFam" id="3.30.160.60:FF:000446">
    <property type="entry name" value="Zinc finger protein"/>
    <property type="match status" value="1"/>
</dbReference>
<dbReference type="Pfam" id="PF00096">
    <property type="entry name" value="zf-C2H2"/>
    <property type="match status" value="3"/>
</dbReference>
<dbReference type="InterPro" id="IPR013087">
    <property type="entry name" value="Znf_C2H2_type"/>
</dbReference>
<feature type="region of interest" description="Disordered" evidence="6">
    <location>
        <begin position="30"/>
        <end position="63"/>
    </location>
</feature>
<keyword evidence="3 5" id="KW-0863">Zinc-finger</keyword>
<dbReference type="SUPFAM" id="SSF57667">
    <property type="entry name" value="beta-beta-alpha zinc fingers"/>
    <property type="match status" value="2"/>
</dbReference>
<evidence type="ECO:0000256" key="5">
    <source>
        <dbReference type="PROSITE-ProRule" id="PRU00042"/>
    </source>
</evidence>
<keyword evidence="2" id="KW-0677">Repeat</keyword>
<dbReference type="OrthoDB" id="8922241at2759"/>
<keyword evidence="4" id="KW-0862">Zinc</keyword>
<organism evidence="8 9">
    <name type="scientific">Spizellomyces punctatus (strain DAOM BR117)</name>
    <dbReference type="NCBI Taxonomy" id="645134"/>
    <lineage>
        <taxon>Eukaryota</taxon>
        <taxon>Fungi</taxon>
        <taxon>Fungi incertae sedis</taxon>
        <taxon>Chytridiomycota</taxon>
        <taxon>Chytridiomycota incertae sedis</taxon>
        <taxon>Chytridiomycetes</taxon>
        <taxon>Spizellomycetales</taxon>
        <taxon>Spizellomycetaceae</taxon>
        <taxon>Spizellomyces</taxon>
    </lineage>
</organism>
<dbReference type="EMBL" id="KQ257463">
    <property type="protein sequence ID" value="KNC97553.1"/>
    <property type="molecule type" value="Genomic_DNA"/>
</dbReference>
<dbReference type="VEuPathDB" id="FungiDB:SPPG_09434"/>
<evidence type="ECO:0000256" key="2">
    <source>
        <dbReference type="ARBA" id="ARBA00022737"/>
    </source>
</evidence>
<feature type="region of interest" description="Disordered" evidence="6">
    <location>
        <begin position="1"/>
        <end position="20"/>
    </location>
</feature>
<protein>
    <recommendedName>
        <fullName evidence="7">C2H2-type domain-containing protein</fullName>
    </recommendedName>
</protein>
<feature type="domain" description="C2H2-type" evidence="7">
    <location>
        <begin position="370"/>
        <end position="397"/>
    </location>
</feature>
<dbReference type="GO" id="GO:0000978">
    <property type="term" value="F:RNA polymerase II cis-regulatory region sequence-specific DNA binding"/>
    <property type="evidence" value="ECO:0007669"/>
    <property type="project" value="TreeGrafter"/>
</dbReference>
<evidence type="ECO:0000256" key="3">
    <source>
        <dbReference type="ARBA" id="ARBA00022771"/>
    </source>
</evidence>
<dbReference type="GO" id="GO:0000981">
    <property type="term" value="F:DNA-binding transcription factor activity, RNA polymerase II-specific"/>
    <property type="evidence" value="ECO:0007669"/>
    <property type="project" value="TreeGrafter"/>
</dbReference>
<dbReference type="PROSITE" id="PS00028">
    <property type="entry name" value="ZINC_FINGER_C2H2_1"/>
    <property type="match status" value="2"/>
</dbReference>
<dbReference type="STRING" id="645134.A0A0L0HA56"/>
<dbReference type="Gene3D" id="3.30.160.60">
    <property type="entry name" value="Classic Zinc Finger"/>
    <property type="match status" value="3"/>
</dbReference>
<feature type="compositionally biased region" description="Polar residues" evidence="6">
    <location>
        <begin position="451"/>
        <end position="463"/>
    </location>
</feature>
<dbReference type="PANTHER" id="PTHR14003:SF19">
    <property type="entry name" value="YY2 TRANSCRIPTION FACTOR"/>
    <property type="match status" value="1"/>
</dbReference>
<feature type="region of interest" description="Disordered" evidence="6">
    <location>
        <begin position="422"/>
        <end position="493"/>
    </location>
</feature>
<dbReference type="InterPro" id="IPR036236">
    <property type="entry name" value="Znf_C2H2_sf"/>
</dbReference>
<dbReference type="GO" id="GO:0005667">
    <property type="term" value="C:transcription regulator complex"/>
    <property type="evidence" value="ECO:0007669"/>
    <property type="project" value="TreeGrafter"/>
</dbReference>
<gene>
    <name evidence="8" type="ORF">SPPG_09434</name>
</gene>
<dbReference type="FunFam" id="3.30.160.60:FF:000100">
    <property type="entry name" value="Zinc finger 45-like"/>
    <property type="match status" value="1"/>
</dbReference>
<evidence type="ECO:0000256" key="6">
    <source>
        <dbReference type="SAM" id="MobiDB-lite"/>
    </source>
</evidence>
<feature type="domain" description="C2H2-type" evidence="7">
    <location>
        <begin position="398"/>
        <end position="416"/>
    </location>
</feature>
<dbReference type="OMA" id="CRTSHAG"/>
<proteinExistence type="predicted"/>